<feature type="transmembrane region" description="Helical" evidence="1">
    <location>
        <begin position="43"/>
        <end position="64"/>
    </location>
</feature>
<keyword evidence="4" id="KW-1185">Reference proteome</keyword>
<evidence type="ECO:0000259" key="2">
    <source>
        <dbReference type="Pfam" id="PF12867"/>
    </source>
</evidence>
<dbReference type="Gene3D" id="1.20.120.450">
    <property type="entry name" value="dinb family like domain"/>
    <property type="match status" value="1"/>
</dbReference>
<organism evidence="3 4">
    <name type="scientific">Amycolatopsis nalaikhensis</name>
    <dbReference type="NCBI Taxonomy" id="715472"/>
    <lineage>
        <taxon>Bacteria</taxon>
        <taxon>Bacillati</taxon>
        <taxon>Actinomycetota</taxon>
        <taxon>Actinomycetes</taxon>
        <taxon>Pseudonocardiales</taxon>
        <taxon>Pseudonocardiaceae</taxon>
        <taxon>Amycolatopsis</taxon>
    </lineage>
</organism>
<feature type="domain" description="DinB-like" evidence="2">
    <location>
        <begin position="9"/>
        <end position="166"/>
    </location>
</feature>
<keyword evidence="1" id="KW-1133">Transmembrane helix</keyword>
<evidence type="ECO:0000313" key="4">
    <source>
        <dbReference type="Proteomes" id="UP001227101"/>
    </source>
</evidence>
<dbReference type="RefSeq" id="WP_285450443.1">
    <property type="nucleotide sequence ID" value="NZ_CP127173.1"/>
</dbReference>
<proteinExistence type="predicted"/>
<evidence type="ECO:0000313" key="3">
    <source>
        <dbReference type="EMBL" id="WIV53929.1"/>
    </source>
</evidence>
<sequence>MDRQAVHEQWERDRATLHELVAAATTAELRRRSAGTRWTNGQLVFHLVFGYQIVRALLVLVRLFGRLPGSVSRRFAAALNAATPPFHVINYLGSCGGGLLGPRRAAAWLDRIIASLHRSLDRATEADLARGMHYPTRWDPFFQPYMTLADIYRYPSLHFAFHRQQLTLDR</sequence>
<protein>
    <submittedName>
        <fullName evidence="3">DinB family protein</fullName>
    </submittedName>
</protein>
<dbReference type="SUPFAM" id="SSF109854">
    <property type="entry name" value="DinB/YfiT-like putative metalloenzymes"/>
    <property type="match status" value="1"/>
</dbReference>
<dbReference type="InterPro" id="IPR034660">
    <property type="entry name" value="DinB/YfiT-like"/>
</dbReference>
<name>A0ABY8XE83_9PSEU</name>
<dbReference type="Proteomes" id="UP001227101">
    <property type="component" value="Chromosome"/>
</dbReference>
<dbReference type="EMBL" id="CP127173">
    <property type="protein sequence ID" value="WIV53929.1"/>
    <property type="molecule type" value="Genomic_DNA"/>
</dbReference>
<reference evidence="3 4" key="1">
    <citation type="submission" date="2023-06" db="EMBL/GenBank/DDBJ databases">
        <authorList>
            <person name="Oyuntsetseg B."/>
            <person name="Kim S.B."/>
        </authorList>
    </citation>
    <scope>NUCLEOTIDE SEQUENCE [LARGE SCALE GENOMIC DNA]</scope>
    <source>
        <strain evidence="3 4">2-2</strain>
    </source>
</reference>
<evidence type="ECO:0000256" key="1">
    <source>
        <dbReference type="SAM" id="Phobius"/>
    </source>
</evidence>
<gene>
    <name evidence="3" type="ORF">QP939_34350</name>
</gene>
<dbReference type="InterPro" id="IPR024775">
    <property type="entry name" value="DinB-like"/>
</dbReference>
<keyword evidence="1" id="KW-0472">Membrane</keyword>
<accession>A0ABY8XE83</accession>
<keyword evidence="1" id="KW-0812">Transmembrane</keyword>
<dbReference type="Pfam" id="PF12867">
    <property type="entry name" value="DinB_2"/>
    <property type="match status" value="1"/>
</dbReference>